<protein>
    <submittedName>
        <fullName evidence="1">Uncharacterized protein</fullName>
    </submittedName>
</protein>
<evidence type="ECO:0000313" key="1">
    <source>
        <dbReference type="EMBL" id="RDY10076.1"/>
    </source>
</evidence>
<sequence length="200" mass="22937">MGYELTLDEICGMLRFCVEDANQMDGYRYMWITLKDVGHVGLGPATDLLITITLTTLANISPYLKGVSKVMLTKVDYKEETSRTRGFHMGDQVYHVISEHGLGEEGLKEMDNIRKNLEVYVDNMITKNTSIKSHLFNLTKYNMHLNPAKCPFNVKVGKFLDYMFIERGNEVKPGHAILEMYNSQNVQQLQFFDLLLQANN</sequence>
<name>A0A371I4Y3_MUCPR</name>
<dbReference type="InterPro" id="IPR043128">
    <property type="entry name" value="Rev_trsase/Diguanyl_cyclase"/>
</dbReference>
<accession>A0A371I4Y3</accession>
<dbReference type="Proteomes" id="UP000257109">
    <property type="component" value="Unassembled WGS sequence"/>
</dbReference>
<reference evidence="1" key="1">
    <citation type="submission" date="2018-05" db="EMBL/GenBank/DDBJ databases">
        <title>Draft genome of Mucuna pruriens seed.</title>
        <authorList>
            <person name="Nnadi N.E."/>
            <person name="Vos R."/>
            <person name="Hasami M.H."/>
            <person name="Devisetty U.K."/>
            <person name="Aguiy J.C."/>
        </authorList>
    </citation>
    <scope>NUCLEOTIDE SEQUENCE [LARGE SCALE GENOMIC DNA]</scope>
    <source>
        <strain evidence="1">JCA_2017</strain>
    </source>
</reference>
<proteinExistence type="predicted"/>
<evidence type="ECO:0000313" key="2">
    <source>
        <dbReference type="Proteomes" id="UP000257109"/>
    </source>
</evidence>
<comment type="caution">
    <text evidence="1">The sequence shown here is derived from an EMBL/GenBank/DDBJ whole genome shotgun (WGS) entry which is preliminary data.</text>
</comment>
<dbReference type="EMBL" id="QJKJ01000916">
    <property type="protein sequence ID" value="RDY10076.1"/>
    <property type="molecule type" value="Genomic_DNA"/>
</dbReference>
<dbReference type="AlphaFoldDB" id="A0A371I4Y3"/>
<gene>
    <name evidence="1" type="ORF">CR513_05460</name>
</gene>
<keyword evidence="2" id="KW-1185">Reference proteome</keyword>
<dbReference type="Gene3D" id="3.30.70.270">
    <property type="match status" value="1"/>
</dbReference>
<organism evidence="1 2">
    <name type="scientific">Mucuna pruriens</name>
    <name type="common">Velvet bean</name>
    <name type="synonym">Dolichos pruriens</name>
    <dbReference type="NCBI Taxonomy" id="157652"/>
    <lineage>
        <taxon>Eukaryota</taxon>
        <taxon>Viridiplantae</taxon>
        <taxon>Streptophyta</taxon>
        <taxon>Embryophyta</taxon>
        <taxon>Tracheophyta</taxon>
        <taxon>Spermatophyta</taxon>
        <taxon>Magnoliopsida</taxon>
        <taxon>eudicotyledons</taxon>
        <taxon>Gunneridae</taxon>
        <taxon>Pentapetalae</taxon>
        <taxon>rosids</taxon>
        <taxon>fabids</taxon>
        <taxon>Fabales</taxon>
        <taxon>Fabaceae</taxon>
        <taxon>Papilionoideae</taxon>
        <taxon>50 kb inversion clade</taxon>
        <taxon>NPAAA clade</taxon>
        <taxon>indigoferoid/millettioid clade</taxon>
        <taxon>Phaseoleae</taxon>
        <taxon>Mucuna</taxon>
    </lineage>
</organism>
<feature type="non-terminal residue" evidence="1">
    <location>
        <position position="1"/>
    </location>
</feature>